<protein>
    <submittedName>
        <fullName evidence="2">Uncharacterized protein</fullName>
    </submittedName>
</protein>
<comment type="caution">
    <text evidence="2">The sequence shown here is derived from an EMBL/GenBank/DDBJ whole genome shotgun (WGS) entry which is preliminary data.</text>
</comment>
<feature type="compositionally biased region" description="Pro residues" evidence="1">
    <location>
        <begin position="115"/>
        <end position="144"/>
    </location>
</feature>
<dbReference type="Proteomes" id="UP001054889">
    <property type="component" value="Unassembled WGS sequence"/>
</dbReference>
<organism evidence="2 3">
    <name type="scientific">Eleusine coracana subsp. coracana</name>
    <dbReference type="NCBI Taxonomy" id="191504"/>
    <lineage>
        <taxon>Eukaryota</taxon>
        <taxon>Viridiplantae</taxon>
        <taxon>Streptophyta</taxon>
        <taxon>Embryophyta</taxon>
        <taxon>Tracheophyta</taxon>
        <taxon>Spermatophyta</taxon>
        <taxon>Magnoliopsida</taxon>
        <taxon>Liliopsida</taxon>
        <taxon>Poales</taxon>
        <taxon>Poaceae</taxon>
        <taxon>PACMAD clade</taxon>
        <taxon>Chloridoideae</taxon>
        <taxon>Cynodonteae</taxon>
        <taxon>Eleusininae</taxon>
        <taxon>Eleusine</taxon>
    </lineage>
</organism>
<dbReference type="AlphaFoldDB" id="A0AAV5CQV8"/>
<feature type="region of interest" description="Disordered" evidence="1">
    <location>
        <begin position="60"/>
        <end position="102"/>
    </location>
</feature>
<accession>A0AAV5CQV8</accession>
<feature type="region of interest" description="Disordered" evidence="1">
    <location>
        <begin position="115"/>
        <end position="207"/>
    </location>
</feature>
<evidence type="ECO:0000256" key="1">
    <source>
        <dbReference type="SAM" id="MobiDB-lite"/>
    </source>
</evidence>
<keyword evidence="3" id="KW-1185">Reference proteome</keyword>
<sequence length="261" mass="27986">MKNFIPSEKKRKPATNTEVTVSRVPQLHIFSELCCGEDAVLLHLFVPNILFNHLQITTAPRSRLRPPPRAAGLRLPRAPLASTSPARAAVLRPPPPPPPARTTDVARLLLHAAAPPPQSLSRAPPSPGPPPSPRAVPPGPPPSPRATAARHGKDERPDPGAGSSAAAPPRPGSHARDLGEPEAEISRLDLRRRNGKSGLRRDGKRSSISGGALLSLSLFCCCGNRAGWFGWRNSAWAPRHVRGSVRSLPPPDLPDRGFRNR</sequence>
<evidence type="ECO:0000313" key="3">
    <source>
        <dbReference type="Proteomes" id="UP001054889"/>
    </source>
</evidence>
<evidence type="ECO:0000313" key="2">
    <source>
        <dbReference type="EMBL" id="GJN00974.1"/>
    </source>
</evidence>
<proteinExistence type="predicted"/>
<feature type="compositionally biased region" description="Low complexity" evidence="1">
    <location>
        <begin position="70"/>
        <end position="91"/>
    </location>
</feature>
<gene>
    <name evidence="2" type="primary">ga18201</name>
    <name evidence="2" type="ORF">PR202_ga18201</name>
</gene>
<feature type="compositionally biased region" description="Basic and acidic residues" evidence="1">
    <location>
        <begin position="174"/>
        <end position="192"/>
    </location>
</feature>
<dbReference type="EMBL" id="BQKI01000008">
    <property type="protein sequence ID" value="GJN00974.1"/>
    <property type="molecule type" value="Genomic_DNA"/>
</dbReference>
<name>A0AAV5CQV8_ELECO</name>
<reference evidence="2" key="1">
    <citation type="journal article" date="2018" name="DNA Res.">
        <title>Multiple hybrid de novo genome assembly of finger millet, an orphan allotetraploid crop.</title>
        <authorList>
            <person name="Hatakeyama M."/>
            <person name="Aluri S."/>
            <person name="Balachadran M.T."/>
            <person name="Sivarajan S.R."/>
            <person name="Patrignani A."/>
            <person name="Gruter S."/>
            <person name="Poveda L."/>
            <person name="Shimizu-Inatsugi R."/>
            <person name="Baeten J."/>
            <person name="Francoijs K.J."/>
            <person name="Nataraja K.N."/>
            <person name="Reddy Y.A.N."/>
            <person name="Phadnis S."/>
            <person name="Ravikumar R.L."/>
            <person name="Schlapbach R."/>
            <person name="Sreeman S.M."/>
            <person name="Shimizu K.K."/>
        </authorList>
    </citation>
    <scope>NUCLEOTIDE SEQUENCE</scope>
</reference>
<feature type="region of interest" description="Disordered" evidence="1">
    <location>
        <begin position="242"/>
        <end position="261"/>
    </location>
</feature>
<reference evidence="2" key="2">
    <citation type="submission" date="2021-12" db="EMBL/GenBank/DDBJ databases">
        <title>Resequencing data analysis of finger millet.</title>
        <authorList>
            <person name="Hatakeyama M."/>
            <person name="Aluri S."/>
            <person name="Balachadran M.T."/>
            <person name="Sivarajan S.R."/>
            <person name="Poveda L."/>
            <person name="Shimizu-Inatsugi R."/>
            <person name="Schlapbach R."/>
            <person name="Sreeman S.M."/>
            <person name="Shimizu K.K."/>
        </authorList>
    </citation>
    <scope>NUCLEOTIDE SEQUENCE</scope>
</reference>